<accession>A0A8R1DPX0</accession>
<dbReference type="Proteomes" id="UP000005237">
    <property type="component" value="Unassembled WGS sequence"/>
</dbReference>
<organism evidence="3 4">
    <name type="scientific">Caenorhabditis japonica</name>
    <dbReference type="NCBI Taxonomy" id="281687"/>
    <lineage>
        <taxon>Eukaryota</taxon>
        <taxon>Metazoa</taxon>
        <taxon>Ecdysozoa</taxon>
        <taxon>Nematoda</taxon>
        <taxon>Chromadorea</taxon>
        <taxon>Rhabditida</taxon>
        <taxon>Rhabditina</taxon>
        <taxon>Rhabditomorpha</taxon>
        <taxon>Rhabditoidea</taxon>
        <taxon>Rhabditidae</taxon>
        <taxon>Peloderinae</taxon>
        <taxon>Caenorhabditis</taxon>
    </lineage>
</organism>
<dbReference type="InterPro" id="IPR013201">
    <property type="entry name" value="Prot_inhib_I29"/>
</dbReference>
<reference evidence="4" key="1">
    <citation type="submission" date="2010-08" db="EMBL/GenBank/DDBJ databases">
        <authorList>
            <consortium name="Caenorhabditis japonica Sequencing Consortium"/>
            <person name="Wilson R.K."/>
        </authorList>
    </citation>
    <scope>NUCLEOTIDE SEQUENCE [LARGE SCALE GENOMIC DNA]</scope>
    <source>
        <strain evidence="4">DF5081</strain>
    </source>
</reference>
<feature type="chain" id="PRO_5035745756" evidence="1">
    <location>
        <begin position="18"/>
        <end position="128"/>
    </location>
</feature>
<dbReference type="InterPro" id="IPR038765">
    <property type="entry name" value="Papain-like_cys_pep_sf"/>
</dbReference>
<dbReference type="SUPFAM" id="SSF54001">
    <property type="entry name" value="Cysteine proteinases"/>
    <property type="match status" value="1"/>
</dbReference>
<dbReference type="SMART" id="SM00848">
    <property type="entry name" value="Inhibitor_I29"/>
    <property type="match status" value="1"/>
</dbReference>
<evidence type="ECO:0000313" key="4">
    <source>
        <dbReference type="Proteomes" id="UP000005237"/>
    </source>
</evidence>
<evidence type="ECO:0000259" key="2">
    <source>
        <dbReference type="SMART" id="SM00848"/>
    </source>
</evidence>
<dbReference type="Pfam" id="PF08246">
    <property type="entry name" value="Inhibitor_I29"/>
    <property type="match status" value="1"/>
</dbReference>
<proteinExistence type="predicted"/>
<evidence type="ECO:0000256" key="1">
    <source>
        <dbReference type="SAM" id="SignalP"/>
    </source>
</evidence>
<sequence>MRAFIFTLLYLVIVIQGNLLGNNTLEFYNNHVERPEKVYKAFEDFIAKYKRDYKDSEERKQRFENFAKTYKKIEKLILQAEKAGHDTSFGINKFADWSSKEFSNSLSHNPPPANNDIPFLNFTLLSRN</sequence>
<keyword evidence="4" id="KW-1185">Reference proteome</keyword>
<dbReference type="Gene3D" id="1.10.287.2250">
    <property type="match status" value="1"/>
</dbReference>
<feature type="signal peptide" evidence="1">
    <location>
        <begin position="1"/>
        <end position="17"/>
    </location>
</feature>
<name>A0A8R1DPX0_CAEJA</name>
<keyword evidence="1" id="KW-0732">Signal</keyword>
<protein>
    <submittedName>
        <fullName evidence="3">Inhibitor_I29 domain-containing protein</fullName>
    </submittedName>
</protein>
<dbReference type="AlphaFoldDB" id="A0A8R1DPX0"/>
<dbReference type="EnsemblMetazoa" id="CJA08211.1">
    <property type="protein sequence ID" value="CJA08211.1"/>
    <property type="gene ID" value="WBGene00127415"/>
</dbReference>
<feature type="domain" description="Cathepsin propeptide inhibitor" evidence="2">
    <location>
        <begin position="42"/>
        <end position="102"/>
    </location>
</feature>
<reference evidence="3" key="2">
    <citation type="submission" date="2022-06" db="UniProtKB">
        <authorList>
            <consortium name="EnsemblMetazoa"/>
        </authorList>
    </citation>
    <scope>IDENTIFICATION</scope>
    <source>
        <strain evidence="3">DF5081</strain>
    </source>
</reference>
<evidence type="ECO:0000313" key="3">
    <source>
        <dbReference type="EnsemblMetazoa" id="CJA08211.1"/>
    </source>
</evidence>